<organism evidence="12 13">
    <name type="scientific">Dunaliella salina</name>
    <name type="common">Green alga</name>
    <name type="synonym">Protococcus salinus</name>
    <dbReference type="NCBI Taxonomy" id="3046"/>
    <lineage>
        <taxon>Eukaryota</taxon>
        <taxon>Viridiplantae</taxon>
        <taxon>Chlorophyta</taxon>
        <taxon>core chlorophytes</taxon>
        <taxon>Chlorophyceae</taxon>
        <taxon>CS clade</taxon>
        <taxon>Chlamydomonadales</taxon>
        <taxon>Dunaliellaceae</taxon>
        <taxon>Dunaliella</taxon>
    </lineage>
</organism>
<keyword evidence="13" id="KW-1185">Reference proteome</keyword>
<comment type="subcellular location">
    <subcellularLocation>
        <location evidence="1">Plastid</location>
        <location evidence="1">Chloroplast</location>
    </subcellularLocation>
</comment>
<evidence type="ECO:0000256" key="10">
    <source>
        <dbReference type="ARBA" id="ARBA00024039"/>
    </source>
</evidence>
<keyword evidence="9" id="KW-0676">Redox-active center</keyword>
<keyword evidence="5" id="KW-0809">Transit peptide</keyword>
<dbReference type="CDD" id="cd02947">
    <property type="entry name" value="TRX_family"/>
    <property type="match status" value="1"/>
</dbReference>
<evidence type="ECO:0000259" key="11">
    <source>
        <dbReference type="PROSITE" id="PS51352"/>
    </source>
</evidence>
<keyword evidence="3" id="KW-0150">Chloroplast</keyword>
<sequence>MGNLLAHKAPRCFPWSGDIGSHEQARLNPCPCKTHQSAIKVNGEQLEAEIAGRDRHLIVDFYATWCGPCVLLAQELEKAAEQLGDEVRVLKLDVDENPQLSSALKIEGLPTIVFVPKAGDKPALRTEGLYPADQLVQIVREL</sequence>
<reference evidence="12" key="1">
    <citation type="submission" date="2017-08" db="EMBL/GenBank/DDBJ databases">
        <authorList>
            <person name="Polle J.E."/>
            <person name="Barry K."/>
            <person name="Cushman J."/>
            <person name="Schmutz J."/>
            <person name="Tran D."/>
            <person name="Hathwaick L.T."/>
            <person name="Yim W.C."/>
            <person name="Jenkins J."/>
            <person name="Mckie-Krisberg Z.M."/>
            <person name="Prochnik S."/>
            <person name="Lindquist E."/>
            <person name="Dockter R.B."/>
            <person name="Adam C."/>
            <person name="Molina H."/>
            <person name="Bunkerborg J."/>
            <person name="Jin E."/>
            <person name="Buchheim M."/>
            <person name="Magnuson J."/>
        </authorList>
    </citation>
    <scope>NUCLEOTIDE SEQUENCE</scope>
    <source>
        <strain evidence="12">CCAP 19/18</strain>
    </source>
</reference>
<evidence type="ECO:0000256" key="1">
    <source>
        <dbReference type="ARBA" id="ARBA00004229"/>
    </source>
</evidence>
<evidence type="ECO:0000256" key="4">
    <source>
        <dbReference type="ARBA" id="ARBA00022640"/>
    </source>
</evidence>
<dbReference type="SUPFAM" id="SSF52833">
    <property type="entry name" value="Thioredoxin-like"/>
    <property type="match status" value="1"/>
</dbReference>
<dbReference type="InterPro" id="IPR013766">
    <property type="entry name" value="Thioredoxin_domain"/>
</dbReference>
<comment type="similarity">
    <text evidence="10">Belongs to the thioredoxin family. Plant CITRX-type subfamily.</text>
</comment>
<dbReference type="PROSITE" id="PS00194">
    <property type="entry name" value="THIOREDOXIN_1"/>
    <property type="match status" value="1"/>
</dbReference>
<dbReference type="Proteomes" id="UP000815325">
    <property type="component" value="Unassembled WGS sequence"/>
</dbReference>
<dbReference type="InterPro" id="IPR036249">
    <property type="entry name" value="Thioredoxin-like_sf"/>
</dbReference>
<dbReference type="InterPro" id="IPR017937">
    <property type="entry name" value="Thioredoxin_CS"/>
</dbReference>
<dbReference type="PROSITE" id="PS51352">
    <property type="entry name" value="THIOREDOXIN_2"/>
    <property type="match status" value="1"/>
</dbReference>
<comment type="caution">
    <text evidence="12">The sequence shown here is derived from an EMBL/GenBank/DDBJ whole genome shotgun (WGS) entry which is preliminary data.</text>
</comment>
<dbReference type="PANTHER" id="PTHR47834">
    <property type="entry name" value="THIOREDOXIN-LIKE PROTEIN CITRX, CHLOROPLASTIC"/>
    <property type="match status" value="1"/>
</dbReference>
<dbReference type="Gene3D" id="3.40.30.10">
    <property type="entry name" value="Glutaredoxin"/>
    <property type="match status" value="1"/>
</dbReference>
<evidence type="ECO:0000256" key="7">
    <source>
        <dbReference type="ARBA" id="ARBA00023002"/>
    </source>
</evidence>
<keyword evidence="4" id="KW-0934">Plastid</keyword>
<evidence type="ECO:0000256" key="9">
    <source>
        <dbReference type="ARBA" id="ARBA00023284"/>
    </source>
</evidence>
<keyword evidence="7" id="KW-0560">Oxidoreductase</keyword>
<protein>
    <submittedName>
        <fullName evidence="12">Thioredoxin-like protein</fullName>
    </submittedName>
</protein>
<name>A0ABQ7GPP7_DUNSA</name>
<evidence type="ECO:0000256" key="3">
    <source>
        <dbReference type="ARBA" id="ARBA00022528"/>
    </source>
</evidence>
<accession>A0ABQ7GPP7</accession>
<evidence type="ECO:0000256" key="6">
    <source>
        <dbReference type="ARBA" id="ARBA00022982"/>
    </source>
</evidence>
<dbReference type="EMBL" id="MU069656">
    <property type="protein sequence ID" value="KAF5836526.1"/>
    <property type="molecule type" value="Genomic_DNA"/>
</dbReference>
<dbReference type="PRINTS" id="PR00421">
    <property type="entry name" value="THIOREDOXIN"/>
</dbReference>
<gene>
    <name evidence="12" type="ORF">DUNSADRAFT_5814</name>
</gene>
<feature type="domain" description="Thioredoxin" evidence="11">
    <location>
        <begin position="24"/>
        <end position="142"/>
    </location>
</feature>
<evidence type="ECO:0000256" key="8">
    <source>
        <dbReference type="ARBA" id="ARBA00023157"/>
    </source>
</evidence>
<keyword evidence="8" id="KW-1015">Disulfide bond</keyword>
<evidence type="ECO:0000313" key="13">
    <source>
        <dbReference type="Proteomes" id="UP000815325"/>
    </source>
</evidence>
<keyword evidence="6" id="KW-0249">Electron transport</keyword>
<dbReference type="Pfam" id="PF00085">
    <property type="entry name" value="Thioredoxin"/>
    <property type="match status" value="1"/>
</dbReference>
<keyword evidence="2" id="KW-0813">Transport</keyword>
<evidence type="ECO:0000256" key="2">
    <source>
        <dbReference type="ARBA" id="ARBA00022448"/>
    </source>
</evidence>
<dbReference type="PANTHER" id="PTHR47834:SF2">
    <property type="entry name" value="THIOREDOXIN-LIKE PROTEIN CITRX, CHLOROPLASTIC"/>
    <property type="match status" value="1"/>
</dbReference>
<evidence type="ECO:0000256" key="5">
    <source>
        <dbReference type="ARBA" id="ARBA00022946"/>
    </source>
</evidence>
<evidence type="ECO:0000313" key="12">
    <source>
        <dbReference type="EMBL" id="KAF5836526.1"/>
    </source>
</evidence>
<proteinExistence type="inferred from homology"/>
<dbReference type="InterPro" id="IPR044182">
    <property type="entry name" value="CITRX"/>
</dbReference>